<comment type="caution">
    <text evidence="1">The sequence shown here is derived from an EMBL/GenBank/DDBJ whole genome shotgun (WGS) entry which is preliminary data.</text>
</comment>
<gene>
    <name evidence="1" type="ORF">H2198_006766</name>
</gene>
<proteinExistence type="predicted"/>
<protein>
    <submittedName>
        <fullName evidence="1">Uncharacterized protein</fullName>
    </submittedName>
</protein>
<accession>A0ACC3A1W8</accession>
<dbReference type="EMBL" id="JAPDRQ010000130">
    <property type="protein sequence ID" value="KAJ9654147.1"/>
    <property type="molecule type" value="Genomic_DNA"/>
</dbReference>
<organism evidence="1 2">
    <name type="scientific">Neophaeococcomyces mojaviensis</name>
    <dbReference type="NCBI Taxonomy" id="3383035"/>
    <lineage>
        <taxon>Eukaryota</taxon>
        <taxon>Fungi</taxon>
        <taxon>Dikarya</taxon>
        <taxon>Ascomycota</taxon>
        <taxon>Pezizomycotina</taxon>
        <taxon>Eurotiomycetes</taxon>
        <taxon>Chaetothyriomycetidae</taxon>
        <taxon>Chaetothyriales</taxon>
        <taxon>Chaetothyriales incertae sedis</taxon>
        <taxon>Neophaeococcomyces</taxon>
    </lineage>
</organism>
<sequence>MANCSSSPNWQLDQMIIDKDLDGVKSLLGVEPDLLNCTLDYLRQTPLIRAAQFQALNIVKYLLEAGAEQEHTDDLGRNFNYFITPVWPAKFLTGLRDLIKVEPSTQPSEERVKLVVQLLEKAETGNEKWETTCPDPIEDCYLTMGDLSRAAKRQEKNSISCTCCGRSIRYDIWVSAVYSDIEYCDSCFSPSIVGRTRRLPNVVPEILRIGNFNWQRLPYNAETLEEEDSQCLE</sequence>
<name>A0ACC3A1W8_9EURO</name>
<keyword evidence="2" id="KW-1185">Reference proteome</keyword>
<evidence type="ECO:0000313" key="2">
    <source>
        <dbReference type="Proteomes" id="UP001172386"/>
    </source>
</evidence>
<dbReference type="Proteomes" id="UP001172386">
    <property type="component" value="Unassembled WGS sequence"/>
</dbReference>
<reference evidence="1" key="1">
    <citation type="submission" date="2022-10" db="EMBL/GenBank/DDBJ databases">
        <title>Culturing micro-colonial fungi from biological soil crusts in the Mojave desert and describing Neophaeococcomyces mojavensis, and introducing the new genera and species Taxawa tesnikishii.</title>
        <authorList>
            <person name="Kurbessoian T."/>
            <person name="Stajich J.E."/>
        </authorList>
    </citation>
    <scope>NUCLEOTIDE SEQUENCE</scope>
    <source>
        <strain evidence="1">JES_112</strain>
    </source>
</reference>
<evidence type="ECO:0000313" key="1">
    <source>
        <dbReference type="EMBL" id="KAJ9654147.1"/>
    </source>
</evidence>